<dbReference type="SUPFAM" id="SSF64438">
    <property type="entry name" value="CNF1/YfiH-like putative cysteine hydrolases"/>
    <property type="match status" value="1"/>
</dbReference>
<reference evidence="11" key="2">
    <citation type="submission" date="2020-09" db="EMBL/GenBank/DDBJ databases">
        <authorList>
            <person name="Sun Q."/>
            <person name="Zhou Y."/>
        </authorList>
    </citation>
    <scope>NUCLEOTIDE SEQUENCE</scope>
    <source>
        <strain evidence="11">CGMCC 1.12997</strain>
    </source>
</reference>
<dbReference type="PANTHER" id="PTHR30616">
    <property type="entry name" value="UNCHARACTERIZED PROTEIN YFIH"/>
    <property type="match status" value="1"/>
</dbReference>
<evidence type="ECO:0000256" key="7">
    <source>
        <dbReference type="ARBA" id="ARBA00047989"/>
    </source>
</evidence>
<keyword evidence="3" id="KW-0808">Transferase</keyword>
<proteinExistence type="inferred from homology"/>
<dbReference type="CDD" id="cd16833">
    <property type="entry name" value="YfiH"/>
    <property type="match status" value="1"/>
</dbReference>
<comment type="similarity">
    <text evidence="2 10">Belongs to the purine nucleoside phosphorylase YfiH/LACC1 family.</text>
</comment>
<dbReference type="InterPro" id="IPR011324">
    <property type="entry name" value="Cytotoxic_necrot_fac-like_cat"/>
</dbReference>
<keyword evidence="12" id="KW-1185">Reference proteome</keyword>
<evidence type="ECO:0000313" key="12">
    <source>
        <dbReference type="Proteomes" id="UP000647241"/>
    </source>
</evidence>
<dbReference type="RefSeq" id="WP_188554009.1">
    <property type="nucleotide sequence ID" value="NZ_BMGT01000002.1"/>
</dbReference>
<evidence type="ECO:0000256" key="1">
    <source>
        <dbReference type="ARBA" id="ARBA00000553"/>
    </source>
</evidence>
<comment type="catalytic activity">
    <reaction evidence="8">
        <text>adenosine + phosphate = alpha-D-ribose 1-phosphate + adenine</text>
        <dbReference type="Rhea" id="RHEA:27642"/>
        <dbReference type="ChEBI" id="CHEBI:16335"/>
        <dbReference type="ChEBI" id="CHEBI:16708"/>
        <dbReference type="ChEBI" id="CHEBI:43474"/>
        <dbReference type="ChEBI" id="CHEBI:57720"/>
        <dbReference type="EC" id="2.4.2.1"/>
    </reaction>
    <physiologicalReaction direction="left-to-right" evidence="8">
        <dbReference type="Rhea" id="RHEA:27643"/>
    </physiologicalReaction>
</comment>
<gene>
    <name evidence="11" type="ORF">GCM10011585_20180</name>
</gene>
<evidence type="ECO:0000256" key="6">
    <source>
        <dbReference type="ARBA" id="ARBA00022833"/>
    </source>
</evidence>
<comment type="caution">
    <text evidence="11">The sequence shown here is derived from an EMBL/GenBank/DDBJ whole genome shotgun (WGS) entry which is preliminary data.</text>
</comment>
<dbReference type="Proteomes" id="UP000647241">
    <property type="component" value="Unassembled WGS sequence"/>
</dbReference>
<dbReference type="InterPro" id="IPR003730">
    <property type="entry name" value="Cu_polyphenol_OxRdtase"/>
</dbReference>
<reference evidence="11" key="1">
    <citation type="journal article" date="2014" name="Int. J. Syst. Evol. Microbiol.">
        <title>Complete genome sequence of Corynebacterium casei LMG S-19264T (=DSM 44701T), isolated from a smear-ripened cheese.</title>
        <authorList>
            <consortium name="US DOE Joint Genome Institute (JGI-PGF)"/>
            <person name="Walter F."/>
            <person name="Albersmeier A."/>
            <person name="Kalinowski J."/>
            <person name="Ruckert C."/>
        </authorList>
    </citation>
    <scope>NUCLEOTIDE SEQUENCE</scope>
    <source>
        <strain evidence="11">CGMCC 1.12997</strain>
    </source>
</reference>
<evidence type="ECO:0000256" key="5">
    <source>
        <dbReference type="ARBA" id="ARBA00022801"/>
    </source>
</evidence>
<accession>A0A917HG82</accession>
<sequence length="282" mass="30488">MSIVNKGLTVGIEQVASWSSYKWLRHGFSTRQGGVSTVYGSNSLNLGWTKDDDPALVAENRRLFYQAAQGNEPEGRDLQTVTFRQIHSALILPIRKNDGASEGKLQTADGKAVLEGDGAVTDLPGLMLGVQTADCVPVLIADVNKRVVAAIHAGWRGTVARIVEKGIATMQKEYGSRPEDLVAAVGPSIGACCYAVGEEVRTEFGSQFNYADALFSTVGDQMHLDLWQANRRQLLDAGVPAEKITVLGECTACARSDGERKYFSHRDEHGFTGRMMSVIGVV</sequence>
<dbReference type="EMBL" id="BMGT01000002">
    <property type="protein sequence ID" value="GGG77112.1"/>
    <property type="molecule type" value="Genomic_DNA"/>
</dbReference>
<comment type="catalytic activity">
    <reaction evidence="9">
        <text>S-methyl-5'-thioadenosine + phosphate = 5-(methylsulfanyl)-alpha-D-ribose 1-phosphate + adenine</text>
        <dbReference type="Rhea" id="RHEA:11852"/>
        <dbReference type="ChEBI" id="CHEBI:16708"/>
        <dbReference type="ChEBI" id="CHEBI:17509"/>
        <dbReference type="ChEBI" id="CHEBI:43474"/>
        <dbReference type="ChEBI" id="CHEBI:58533"/>
        <dbReference type="EC" id="2.4.2.28"/>
    </reaction>
    <physiologicalReaction direction="left-to-right" evidence="9">
        <dbReference type="Rhea" id="RHEA:11853"/>
    </physiologicalReaction>
</comment>
<name>A0A917HG82_9BACT</name>
<keyword evidence="4" id="KW-0479">Metal-binding</keyword>
<dbReference type="NCBIfam" id="TIGR00726">
    <property type="entry name" value="peptidoglycan editing factor PgeF"/>
    <property type="match status" value="1"/>
</dbReference>
<evidence type="ECO:0000256" key="10">
    <source>
        <dbReference type="RuleBase" id="RU361274"/>
    </source>
</evidence>
<dbReference type="Pfam" id="PF02578">
    <property type="entry name" value="Cu-oxidase_4"/>
    <property type="match status" value="1"/>
</dbReference>
<keyword evidence="6" id="KW-0862">Zinc</keyword>
<comment type="catalytic activity">
    <reaction evidence="1">
        <text>inosine + phosphate = alpha-D-ribose 1-phosphate + hypoxanthine</text>
        <dbReference type="Rhea" id="RHEA:27646"/>
        <dbReference type="ChEBI" id="CHEBI:17368"/>
        <dbReference type="ChEBI" id="CHEBI:17596"/>
        <dbReference type="ChEBI" id="CHEBI:43474"/>
        <dbReference type="ChEBI" id="CHEBI:57720"/>
        <dbReference type="EC" id="2.4.2.1"/>
    </reaction>
    <physiologicalReaction direction="left-to-right" evidence="1">
        <dbReference type="Rhea" id="RHEA:27647"/>
    </physiologicalReaction>
</comment>
<evidence type="ECO:0000256" key="2">
    <source>
        <dbReference type="ARBA" id="ARBA00007353"/>
    </source>
</evidence>
<dbReference type="GO" id="GO:0016787">
    <property type="term" value="F:hydrolase activity"/>
    <property type="evidence" value="ECO:0007669"/>
    <property type="project" value="UniProtKB-KW"/>
</dbReference>
<comment type="catalytic activity">
    <reaction evidence="7">
        <text>adenosine + H2O + H(+) = inosine + NH4(+)</text>
        <dbReference type="Rhea" id="RHEA:24408"/>
        <dbReference type="ChEBI" id="CHEBI:15377"/>
        <dbReference type="ChEBI" id="CHEBI:15378"/>
        <dbReference type="ChEBI" id="CHEBI:16335"/>
        <dbReference type="ChEBI" id="CHEBI:17596"/>
        <dbReference type="ChEBI" id="CHEBI:28938"/>
        <dbReference type="EC" id="3.5.4.4"/>
    </reaction>
    <physiologicalReaction direction="left-to-right" evidence="7">
        <dbReference type="Rhea" id="RHEA:24409"/>
    </physiologicalReaction>
</comment>
<keyword evidence="5" id="KW-0378">Hydrolase</keyword>
<protein>
    <recommendedName>
        <fullName evidence="10">Purine nucleoside phosphorylase</fullName>
    </recommendedName>
</protein>
<evidence type="ECO:0000256" key="9">
    <source>
        <dbReference type="ARBA" id="ARBA00049893"/>
    </source>
</evidence>
<organism evidence="11 12">
    <name type="scientific">Edaphobacter dinghuensis</name>
    <dbReference type="NCBI Taxonomy" id="1560005"/>
    <lineage>
        <taxon>Bacteria</taxon>
        <taxon>Pseudomonadati</taxon>
        <taxon>Acidobacteriota</taxon>
        <taxon>Terriglobia</taxon>
        <taxon>Terriglobales</taxon>
        <taxon>Acidobacteriaceae</taxon>
        <taxon>Edaphobacter</taxon>
    </lineage>
</organism>
<dbReference type="Gene3D" id="3.60.140.10">
    <property type="entry name" value="CNF1/YfiH-like putative cysteine hydrolases"/>
    <property type="match status" value="1"/>
</dbReference>
<dbReference type="GO" id="GO:0005507">
    <property type="term" value="F:copper ion binding"/>
    <property type="evidence" value="ECO:0007669"/>
    <property type="project" value="TreeGrafter"/>
</dbReference>
<dbReference type="GO" id="GO:0017061">
    <property type="term" value="F:S-methyl-5-thioadenosine phosphorylase activity"/>
    <property type="evidence" value="ECO:0007669"/>
    <property type="project" value="UniProtKB-EC"/>
</dbReference>
<evidence type="ECO:0000256" key="4">
    <source>
        <dbReference type="ARBA" id="ARBA00022723"/>
    </source>
</evidence>
<dbReference type="AlphaFoldDB" id="A0A917HG82"/>
<dbReference type="InterPro" id="IPR038371">
    <property type="entry name" value="Cu_polyphenol_OxRdtase_sf"/>
</dbReference>
<evidence type="ECO:0000256" key="3">
    <source>
        <dbReference type="ARBA" id="ARBA00022679"/>
    </source>
</evidence>
<evidence type="ECO:0000313" key="11">
    <source>
        <dbReference type="EMBL" id="GGG77112.1"/>
    </source>
</evidence>
<evidence type="ECO:0000256" key="8">
    <source>
        <dbReference type="ARBA" id="ARBA00048968"/>
    </source>
</evidence>
<dbReference type="PANTHER" id="PTHR30616:SF2">
    <property type="entry name" value="PURINE NUCLEOSIDE PHOSPHORYLASE LACC1"/>
    <property type="match status" value="1"/>
</dbReference>